<dbReference type="AlphaFoldDB" id="A0A2T5J3U7"/>
<dbReference type="EMBL" id="QAON01000001">
    <property type="protein sequence ID" value="PTQ91284.1"/>
    <property type="molecule type" value="Genomic_DNA"/>
</dbReference>
<dbReference type="Proteomes" id="UP000244223">
    <property type="component" value="Unassembled WGS sequence"/>
</dbReference>
<dbReference type="Gene3D" id="3.40.50.150">
    <property type="entry name" value="Vaccinia Virus protein VP39"/>
    <property type="match status" value="1"/>
</dbReference>
<dbReference type="RefSeq" id="WP_107864299.1">
    <property type="nucleotide sequence ID" value="NZ_QAON01000001.1"/>
</dbReference>
<dbReference type="EC" id="2.1.1.72" evidence="2"/>
<gene>
    <name evidence="8" type="ORF">C8N29_101357</name>
</gene>
<dbReference type="PIRSF" id="PIRSF000398">
    <property type="entry name" value="M_m6A_EcoRV"/>
    <property type="match status" value="1"/>
</dbReference>
<feature type="binding site" evidence="7">
    <location>
        <position position="188"/>
    </location>
    <ligand>
        <name>S-adenosyl-L-methionine</name>
        <dbReference type="ChEBI" id="CHEBI:59789"/>
    </ligand>
</feature>
<dbReference type="Pfam" id="PF02086">
    <property type="entry name" value="MethyltransfD12"/>
    <property type="match status" value="1"/>
</dbReference>
<organism evidence="8 9">
    <name type="scientific">Agitococcus lubricus</name>
    <dbReference type="NCBI Taxonomy" id="1077255"/>
    <lineage>
        <taxon>Bacteria</taxon>
        <taxon>Pseudomonadati</taxon>
        <taxon>Pseudomonadota</taxon>
        <taxon>Gammaproteobacteria</taxon>
        <taxon>Moraxellales</taxon>
        <taxon>Moraxellaceae</taxon>
        <taxon>Agitococcus</taxon>
    </lineage>
</organism>
<dbReference type="InterPro" id="IPR029063">
    <property type="entry name" value="SAM-dependent_MTases_sf"/>
</dbReference>
<comment type="similarity">
    <text evidence="1">Belongs to the N(4)/N(6)-methyltransferase family.</text>
</comment>
<dbReference type="GO" id="GO:0009007">
    <property type="term" value="F:site-specific DNA-methyltransferase (adenine-specific) activity"/>
    <property type="evidence" value="ECO:0007669"/>
    <property type="project" value="UniProtKB-EC"/>
</dbReference>
<comment type="catalytic activity">
    <reaction evidence="6">
        <text>a 2'-deoxyadenosine in DNA + S-adenosyl-L-methionine = an N(6)-methyl-2'-deoxyadenosine in DNA + S-adenosyl-L-homocysteine + H(+)</text>
        <dbReference type="Rhea" id="RHEA:15197"/>
        <dbReference type="Rhea" id="RHEA-COMP:12418"/>
        <dbReference type="Rhea" id="RHEA-COMP:12419"/>
        <dbReference type="ChEBI" id="CHEBI:15378"/>
        <dbReference type="ChEBI" id="CHEBI:57856"/>
        <dbReference type="ChEBI" id="CHEBI:59789"/>
        <dbReference type="ChEBI" id="CHEBI:90615"/>
        <dbReference type="ChEBI" id="CHEBI:90616"/>
        <dbReference type="EC" id="2.1.1.72"/>
    </reaction>
</comment>
<proteinExistence type="inferred from homology"/>
<evidence type="ECO:0000313" key="9">
    <source>
        <dbReference type="Proteomes" id="UP000244223"/>
    </source>
</evidence>
<protein>
    <recommendedName>
        <fullName evidence="2">site-specific DNA-methyltransferase (adenine-specific)</fullName>
        <ecNumber evidence="2">2.1.1.72</ecNumber>
    </recommendedName>
</protein>
<evidence type="ECO:0000256" key="2">
    <source>
        <dbReference type="ARBA" id="ARBA00011900"/>
    </source>
</evidence>
<evidence type="ECO:0000256" key="4">
    <source>
        <dbReference type="ARBA" id="ARBA00022679"/>
    </source>
</evidence>
<dbReference type="GO" id="GO:0006298">
    <property type="term" value="P:mismatch repair"/>
    <property type="evidence" value="ECO:0007669"/>
    <property type="project" value="TreeGrafter"/>
</dbReference>
<evidence type="ECO:0000256" key="5">
    <source>
        <dbReference type="ARBA" id="ARBA00022691"/>
    </source>
</evidence>
<keyword evidence="3 8" id="KW-0489">Methyltransferase</keyword>
<dbReference type="Gene3D" id="1.10.1020.10">
    <property type="entry name" value="Adenine-specific Methyltransferase, Domain 2"/>
    <property type="match status" value="1"/>
</dbReference>
<dbReference type="InterPro" id="IPR023095">
    <property type="entry name" value="Ade_MeTrfase_dom_2"/>
</dbReference>
<evidence type="ECO:0000313" key="8">
    <source>
        <dbReference type="EMBL" id="PTQ91284.1"/>
    </source>
</evidence>
<accession>A0A2T5J3U7</accession>
<dbReference type="GO" id="GO:1904047">
    <property type="term" value="F:S-adenosyl-L-methionine binding"/>
    <property type="evidence" value="ECO:0007669"/>
    <property type="project" value="TreeGrafter"/>
</dbReference>
<name>A0A2T5J3U7_9GAMM</name>
<dbReference type="InterPro" id="IPR012327">
    <property type="entry name" value="MeTrfase_D12"/>
</dbReference>
<dbReference type="GO" id="GO:0032259">
    <property type="term" value="P:methylation"/>
    <property type="evidence" value="ECO:0007669"/>
    <property type="project" value="UniProtKB-KW"/>
</dbReference>
<dbReference type="PANTHER" id="PTHR30481">
    <property type="entry name" value="DNA ADENINE METHYLASE"/>
    <property type="match status" value="1"/>
</dbReference>
<feature type="binding site" evidence="7">
    <location>
        <position position="24"/>
    </location>
    <ligand>
        <name>S-adenosyl-L-methionine</name>
        <dbReference type="ChEBI" id="CHEBI:59789"/>
    </ligand>
</feature>
<dbReference type="SUPFAM" id="SSF53335">
    <property type="entry name" value="S-adenosyl-L-methionine-dependent methyltransferases"/>
    <property type="match status" value="1"/>
</dbReference>
<dbReference type="GO" id="GO:0009307">
    <property type="term" value="P:DNA restriction-modification system"/>
    <property type="evidence" value="ECO:0007669"/>
    <property type="project" value="InterPro"/>
</dbReference>
<dbReference type="OrthoDB" id="9805629at2"/>
<keyword evidence="4" id="KW-0808">Transferase</keyword>
<sequence>MEQTENKPDYNPQGKSFLAWVGGKSQLSKQIIELMPKHHCYCEVFGGAAWVLFKKTQSPVEVFNDINGELVNLYRVLKHHLDEFIRQFDYVLLSRDEFARFKKQSPECLTDIQRAVRYYYLVRLSYGTKAVDHSFASAASRALSIDLSRFKDSLSEANKRLSHVTVENQHYSKIIQRFDTDKTLFYLDPPYYGYENYYGNGIFSRDDFALLRDQLKAIKGKFILSVNNAIEIKELFSDFTIIETSARWSLGLSTKPDNPNELIIKNF</sequence>
<feature type="binding site" evidence="7">
    <location>
        <position position="65"/>
    </location>
    <ligand>
        <name>S-adenosyl-L-methionine</name>
        <dbReference type="ChEBI" id="CHEBI:59789"/>
    </ligand>
</feature>
<dbReference type="GO" id="GO:0043565">
    <property type="term" value="F:sequence-specific DNA binding"/>
    <property type="evidence" value="ECO:0007669"/>
    <property type="project" value="TreeGrafter"/>
</dbReference>
<dbReference type="PRINTS" id="PR00505">
    <property type="entry name" value="D12N6MTFRASE"/>
</dbReference>
<keyword evidence="9" id="KW-1185">Reference proteome</keyword>
<evidence type="ECO:0000256" key="3">
    <source>
        <dbReference type="ARBA" id="ARBA00022603"/>
    </source>
</evidence>
<comment type="caution">
    <text evidence="8">The sequence shown here is derived from an EMBL/GenBank/DDBJ whole genome shotgun (WGS) entry which is preliminary data.</text>
</comment>
<reference evidence="8 9" key="1">
    <citation type="submission" date="2018-04" db="EMBL/GenBank/DDBJ databases">
        <title>Genomic Encyclopedia of Archaeal and Bacterial Type Strains, Phase II (KMG-II): from individual species to whole genera.</title>
        <authorList>
            <person name="Goeker M."/>
        </authorList>
    </citation>
    <scope>NUCLEOTIDE SEQUENCE [LARGE SCALE GENOMIC DNA]</scope>
    <source>
        <strain evidence="8 9">DSM 5822</strain>
    </source>
</reference>
<dbReference type="PANTHER" id="PTHR30481:SF4">
    <property type="entry name" value="SITE-SPECIFIC DNA-METHYLTRANSFERASE (ADENINE-SPECIFIC)"/>
    <property type="match status" value="1"/>
</dbReference>
<evidence type="ECO:0000256" key="6">
    <source>
        <dbReference type="ARBA" id="ARBA00047942"/>
    </source>
</evidence>
<evidence type="ECO:0000256" key="1">
    <source>
        <dbReference type="ARBA" id="ARBA00006594"/>
    </source>
</evidence>
<keyword evidence="5" id="KW-0949">S-adenosyl-L-methionine</keyword>
<evidence type="ECO:0000256" key="7">
    <source>
        <dbReference type="PIRSR" id="PIRSR000398-1"/>
    </source>
</evidence>
<dbReference type="InterPro" id="IPR012263">
    <property type="entry name" value="M_m6A_EcoRV"/>
</dbReference>
<feature type="binding site" evidence="7">
    <location>
        <position position="20"/>
    </location>
    <ligand>
        <name>S-adenosyl-L-methionine</name>
        <dbReference type="ChEBI" id="CHEBI:59789"/>
    </ligand>
</feature>